<comment type="caution">
    <text evidence="3">The sequence shown here is derived from an EMBL/GenBank/DDBJ whole genome shotgun (WGS) entry which is preliminary data.</text>
</comment>
<evidence type="ECO:0000256" key="1">
    <source>
        <dbReference type="SAM" id="Phobius"/>
    </source>
</evidence>
<keyword evidence="1" id="KW-0472">Membrane</keyword>
<dbReference type="Proteomes" id="UP001190700">
    <property type="component" value="Unassembled WGS sequence"/>
</dbReference>
<gene>
    <name evidence="3" type="ORF">CYMTET_18809</name>
</gene>
<feature type="chain" id="PRO_5042109578" description="Superoxide dismutase copper/zinc binding domain-containing protein" evidence="2">
    <location>
        <begin position="22"/>
        <end position="764"/>
    </location>
</feature>
<dbReference type="AlphaFoldDB" id="A0AAE0G7D1"/>
<keyword evidence="2" id="KW-0732">Signal</keyword>
<dbReference type="GO" id="GO:0046872">
    <property type="term" value="F:metal ion binding"/>
    <property type="evidence" value="ECO:0007669"/>
    <property type="project" value="InterPro"/>
</dbReference>
<dbReference type="GO" id="GO:0006801">
    <property type="term" value="P:superoxide metabolic process"/>
    <property type="evidence" value="ECO:0007669"/>
    <property type="project" value="InterPro"/>
</dbReference>
<keyword evidence="4" id="KW-1185">Reference proteome</keyword>
<keyword evidence="1" id="KW-1133">Transmembrane helix</keyword>
<evidence type="ECO:0000313" key="3">
    <source>
        <dbReference type="EMBL" id="KAK3272923.1"/>
    </source>
</evidence>
<reference evidence="3 4" key="1">
    <citation type="journal article" date="2015" name="Genome Biol. Evol.">
        <title>Comparative Genomics of a Bacterivorous Green Alga Reveals Evolutionary Causalities and Consequences of Phago-Mixotrophic Mode of Nutrition.</title>
        <authorList>
            <person name="Burns J.A."/>
            <person name="Paasch A."/>
            <person name="Narechania A."/>
            <person name="Kim E."/>
        </authorList>
    </citation>
    <scope>NUCLEOTIDE SEQUENCE [LARGE SCALE GENOMIC DNA]</scope>
    <source>
        <strain evidence="3 4">PLY_AMNH</strain>
    </source>
</reference>
<dbReference type="EMBL" id="LGRX02008720">
    <property type="protein sequence ID" value="KAK3272923.1"/>
    <property type="molecule type" value="Genomic_DNA"/>
</dbReference>
<sequence length="764" mass="82291">MPRFVALAWCILLAAKPLVRAYADDAADSLKEDIDSVVTHTAGEIASGQSELATSDLTDCPLAADIDAMPGYEGEYVRSIDGFVFVGQDSYLDGITVDYNLTGAQKGVLKADISVYPAYVGDAAHISGAVNITMVNDTGLDIGYNLEGLLANDAGGIHVHEGVHCEFAGDHYYATESDPWTDAPKYSSDASGKASGSFQIETGYVWAENDKRVIVVHDGNGTRIGCGVLERQHFGIHIHSGSSCSDVGEYYDGGPDIENIHEEAAAAGNEYTSGKVDRAWDTCVGGGREEDHGCYYSPNAYGSDAYWFSVLTGKPCGKNSGKPIVITGHDGEYIGCGILSLETYLENSVAIGHLIKSIAHYEADIAITNVTVTIDLMISTTTSTIETTMEETKTTVETTMEETKTTVETTVKDTVGSTVDPDGNLTDYSLDNLYEETEEKVKEEVVEALAPVEEEISEAIAPAESVVSPIKDQADEVKEGTDEIKSQTDAVKDQADAIKGEADATKDKADEIASYLPDEVTQEVKDEVDAAVSPVADQVSEAATPVEEQIAEVEEKGAAVEETVADVEGKVAEVDEALPPDTKRRLLSECADFTSDRLVVLQNAVAALSSYDISAATTECVNGNPLAQLTLMTESKEEGYKVVALVKALVEDGSVTAKASKSPDFAAFLDQSTISVNAYQVYYTSETIERTETDEDEDGDSGSDSENQRVFWVIFFFTLCALIGVAFYVGYLWKKKEDVELINERTHMNSQPHFSYDPKLTDML</sequence>
<dbReference type="SUPFAM" id="SSF49329">
    <property type="entry name" value="Cu,Zn superoxide dismutase-like"/>
    <property type="match status" value="1"/>
</dbReference>
<evidence type="ECO:0000313" key="4">
    <source>
        <dbReference type="Proteomes" id="UP001190700"/>
    </source>
</evidence>
<name>A0AAE0G7D1_9CHLO</name>
<feature type="transmembrane region" description="Helical" evidence="1">
    <location>
        <begin position="710"/>
        <end position="733"/>
    </location>
</feature>
<dbReference type="InterPro" id="IPR036423">
    <property type="entry name" value="SOD-like_Cu/Zn_dom_sf"/>
</dbReference>
<keyword evidence="1" id="KW-0812">Transmembrane</keyword>
<evidence type="ECO:0008006" key="5">
    <source>
        <dbReference type="Google" id="ProtNLM"/>
    </source>
</evidence>
<evidence type="ECO:0000256" key="2">
    <source>
        <dbReference type="SAM" id="SignalP"/>
    </source>
</evidence>
<protein>
    <recommendedName>
        <fullName evidence="5">Superoxide dismutase copper/zinc binding domain-containing protein</fullName>
    </recommendedName>
</protein>
<proteinExistence type="predicted"/>
<dbReference type="Gene3D" id="2.60.40.200">
    <property type="entry name" value="Superoxide dismutase, copper/zinc binding domain"/>
    <property type="match status" value="1"/>
</dbReference>
<accession>A0AAE0G7D1</accession>
<organism evidence="3 4">
    <name type="scientific">Cymbomonas tetramitiformis</name>
    <dbReference type="NCBI Taxonomy" id="36881"/>
    <lineage>
        <taxon>Eukaryota</taxon>
        <taxon>Viridiplantae</taxon>
        <taxon>Chlorophyta</taxon>
        <taxon>Pyramimonadophyceae</taxon>
        <taxon>Pyramimonadales</taxon>
        <taxon>Pyramimonadaceae</taxon>
        <taxon>Cymbomonas</taxon>
    </lineage>
</organism>
<feature type="signal peptide" evidence="2">
    <location>
        <begin position="1"/>
        <end position="21"/>
    </location>
</feature>